<dbReference type="GO" id="GO:0017108">
    <property type="term" value="F:5'-flap endonuclease activity"/>
    <property type="evidence" value="ECO:0007669"/>
    <property type="project" value="TreeGrafter"/>
</dbReference>
<dbReference type="STRING" id="1094619.G4YEI4"/>
<keyword evidence="1" id="KW-0540">Nuclease</keyword>
<feature type="compositionally biased region" description="Polar residues" evidence="2">
    <location>
        <begin position="372"/>
        <end position="383"/>
    </location>
</feature>
<dbReference type="GO" id="GO:0035312">
    <property type="term" value="F:5'-3' DNA exonuclease activity"/>
    <property type="evidence" value="ECO:0007669"/>
    <property type="project" value="UniProtKB-UniRule"/>
</dbReference>
<dbReference type="GO" id="GO:0006281">
    <property type="term" value="P:DNA repair"/>
    <property type="evidence" value="ECO:0007669"/>
    <property type="project" value="UniProtKB-UniRule"/>
</dbReference>
<gene>
    <name evidence="3" type="ORF">PHYSODRAFT_353392</name>
</gene>
<organism evidence="3 4">
    <name type="scientific">Phytophthora sojae (strain P6497)</name>
    <name type="common">Soybean stem and root rot agent</name>
    <name type="synonym">Phytophthora megasperma f. sp. glycines</name>
    <dbReference type="NCBI Taxonomy" id="1094619"/>
    <lineage>
        <taxon>Eukaryota</taxon>
        <taxon>Sar</taxon>
        <taxon>Stramenopiles</taxon>
        <taxon>Oomycota</taxon>
        <taxon>Peronosporomycetes</taxon>
        <taxon>Peronosporales</taxon>
        <taxon>Peronosporaceae</taxon>
        <taxon>Phytophthora</taxon>
    </lineage>
</organism>
<keyword evidence="1" id="KW-0238">DNA-binding</keyword>
<dbReference type="AlphaFoldDB" id="G4YEI4"/>
<feature type="compositionally biased region" description="Polar residues" evidence="2">
    <location>
        <begin position="325"/>
        <end position="335"/>
    </location>
</feature>
<keyword evidence="1" id="KW-0378">Hydrolase</keyword>
<dbReference type="KEGG" id="psoj:PHYSODRAFT_353392"/>
<evidence type="ECO:0000313" key="4">
    <source>
        <dbReference type="Proteomes" id="UP000002640"/>
    </source>
</evidence>
<comment type="similarity">
    <text evidence="1">Belongs to the XPG/RAD2 endonuclease family. EXO1 subfamily.</text>
</comment>
<keyword evidence="1" id="KW-0460">Magnesium</keyword>
<accession>G4YEI4</accession>
<feature type="region of interest" description="Disordered" evidence="2">
    <location>
        <begin position="279"/>
        <end position="306"/>
    </location>
</feature>
<feature type="compositionally biased region" description="Polar residues" evidence="2">
    <location>
        <begin position="162"/>
        <end position="186"/>
    </location>
</feature>
<evidence type="ECO:0000313" key="3">
    <source>
        <dbReference type="EMBL" id="EGZ27261.1"/>
    </source>
</evidence>
<dbReference type="SUPFAM" id="SSF47807">
    <property type="entry name" value="5' to 3' exonuclease, C-terminal subdomain"/>
    <property type="match status" value="1"/>
</dbReference>
<dbReference type="InParanoid" id="G4YEI4"/>
<keyword evidence="1" id="KW-0267">Excision nuclease</keyword>
<comment type="cofactor">
    <cofactor evidence="1">
        <name>Mg(2+)</name>
        <dbReference type="ChEBI" id="CHEBI:18420"/>
    </cofactor>
    <text evidence="1">Binds 2 magnesium ions per subunit. They probably participate in the reaction catalyzed by the enzyme. May bind an additional third magnesium ion after substrate binding.</text>
</comment>
<comment type="subcellular location">
    <subcellularLocation>
        <location evidence="1">Nucleus</location>
    </subcellularLocation>
</comment>
<keyword evidence="1" id="KW-0479">Metal-binding</keyword>
<dbReference type="PANTHER" id="PTHR11081">
    <property type="entry name" value="FLAP ENDONUCLEASE FAMILY MEMBER"/>
    <property type="match status" value="1"/>
</dbReference>
<protein>
    <recommendedName>
        <fullName evidence="1">Exonuclease 1</fullName>
        <ecNumber evidence="1">3.1.-.-</ecNumber>
    </recommendedName>
</protein>
<dbReference type="InterPro" id="IPR006084">
    <property type="entry name" value="XPG/Rad2"/>
</dbReference>
<keyword evidence="4" id="KW-1185">Reference proteome</keyword>
<reference evidence="3 4" key="1">
    <citation type="journal article" date="2006" name="Science">
        <title>Phytophthora genome sequences uncover evolutionary origins and mechanisms of pathogenesis.</title>
        <authorList>
            <person name="Tyler B.M."/>
            <person name="Tripathy S."/>
            <person name="Zhang X."/>
            <person name="Dehal P."/>
            <person name="Jiang R.H."/>
            <person name="Aerts A."/>
            <person name="Arredondo F.D."/>
            <person name="Baxter L."/>
            <person name="Bensasson D."/>
            <person name="Beynon J.L."/>
            <person name="Chapman J."/>
            <person name="Damasceno C.M."/>
            <person name="Dorrance A.E."/>
            <person name="Dou D."/>
            <person name="Dickerman A.W."/>
            <person name="Dubchak I.L."/>
            <person name="Garbelotto M."/>
            <person name="Gijzen M."/>
            <person name="Gordon S.G."/>
            <person name="Govers F."/>
            <person name="Grunwald N.J."/>
            <person name="Huang W."/>
            <person name="Ivors K.L."/>
            <person name="Jones R.W."/>
            <person name="Kamoun S."/>
            <person name="Krampis K."/>
            <person name="Lamour K.H."/>
            <person name="Lee M.K."/>
            <person name="McDonald W.H."/>
            <person name="Medina M."/>
            <person name="Meijer H.J."/>
            <person name="Nordberg E.K."/>
            <person name="Maclean D.J."/>
            <person name="Ospina-Giraldo M.D."/>
            <person name="Morris P.F."/>
            <person name="Phuntumart V."/>
            <person name="Putnam N.H."/>
            <person name="Rash S."/>
            <person name="Rose J.K."/>
            <person name="Sakihama Y."/>
            <person name="Salamov A.A."/>
            <person name="Savidor A."/>
            <person name="Scheuring C.F."/>
            <person name="Smith B.M."/>
            <person name="Sobral B.W."/>
            <person name="Terry A."/>
            <person name="Torto-Alalibo T.A."/>
            <person name="Win J."/>
            <person name="Xu Z."/>
            <person name="Zhang H."/>
            <person name="Grigoriev I.V."/>
            <person name="Rokhsar D.S."/>
            <person name="Boore J.L."/>
        </authorList>
    </citation>
    <scope>NUCLEOTIDE SEQUENCE [LARGE SCALE GENOMIC DNA]</scope>
    <source>
        <strain evidence="3 4">P6497</strain>
    </source>
</reference>
<dbReference type="OMA" id="WMTLATR"/>
<evidence type="ECO:0000256" key="2">
    <source>
        <dbReference type="SAM" id="MobiDB-lite"/>
    </source>
</evidence>
<keyword evidence="1" id="KW-0269">Exonuclease</keyword>
<dbReference type="EC" id="3.1.-.-" evidence="1"/>
<dbReference type="Gene3D" id="1.10.150.20">
    <property type="entry name" value="5' to 3' exonuclease, C-terminal subdomain"/>
    <property type="match status" value="1"/>
</dbReference>
<keyword evidence="1" id="KW-0539">Nucleus</keyword>
<dbReference type="GO" id="GO:0046872">
    <property type="term" value="F:metal ion binding"/>
    <property type="evidence" value="ECO:0007669"/>
    <property type="project" value="UniProtKB-UniRule"/>
</dbReference>
<dbReference type="Proteomes" id="UP000002640">
    <property type="component" value="Unassembled WGS sequence"/>
</dbReference>
<dbReference type="PANTHER" id="PTHR11081:SF8">
    <property type="entry name" value="EXONUCLEASE 1"/>
    <property type="match status" value="1"/>
</dbReference>
<feature type="region of interest" description="Disordered" evidence="2">
    <location>
        <begin position="324"/>
        <end position="393"/>
    </location>
</feature>
<dbReference type="EMBL" id="JH159151">
    <property type="protein sequence ID" value="EGZ27261.1"/>
    <property type="molecule type" value="Genomic_DNA"/>
</dbReference>
<name>G4YEI4_PHYSP</name>
<feature type="region of interest" description="Disordered" evidence="2">
    <location>
        <begin position="162"/>
        <end position="230"/>
    </location>
</feature>
<dbReference type="RefSeq" id="XP_009514536.1">
    <property type="nucleotide sequence ID" value="XM_009516241.1"/>
</dbReference>
<dbReference type="InterPro" id="IPR036279">
    <property type="entry name" value="5-3_exonuclease_C_sf"/>
</dbReference>
<evidence type="ECO:0000256" key="1">
    <source>
        <dbReference type="RuleBase" id="RU910737"/>
    </source>
</evidence>
<dbReference type="GO" id="GO:0003677">
    <property type="term" value="F:DNA binding"/>
    <property type="evidence" value="ECO:0007669"/>
    <property type="project" value="UniProtKB-UniRule"/>
</dbReference>
<keyword evidence="1" id="KW-0228">DNA excision</keyword>
<keyword evidence="1" id="KW-0227">DNA damage</keyword>
<feature type="compositionally biased region" description="Low complexity" evidence="2">
    <location>
        <begin position="286"/>
        <end position="306"/>
    </location>
</feature>
<proteinExistence type="inferred from homology"/>
<comment type="function">
    <text evidence="1">5'-&gt;3' double-stranded DNA exonuclease which may also possess a cryptic 3'-&gt;5' double-stranded DNA exonuclease activity. Functions in DNA mismatch repair.</text>
</comment>
<sequence length="393" mass="42584">MFVQVCVLAGCDFIDSLPNVGFATAVKHIFNFRGAPAHLRVQRLVSKLSSSGTKIPSDFMQQFLKAETIFFHHIVFNPKKRSCEFLISEKHNNSFPDILERAKESLGIASPGDKDEVDLTSIAQQQDLHAAATSTKSFLGQIRSREVVEQIYQGEVCPRTLRNLSKSPTSSQTVQYSGGYRSSQRVVNHAAELPTLDGDGGRNGDSDEDQQGLSPTATRQAVKKSAPVMTAQQLENKKRAQAQERESSIQNLVNIYRKNAPPTAPSTNGEQRWMTLATRTRAAEGTAPSSADASSSSAHILSSTTTAVKVSKVTATSMKDLVMKHSQSVQASKSPEVQAAPTKTVPQSAPESRKRSRPAAKPAANSARKARTLTSKSGPSSGRKTLLDFFKQG</sequence>
<keyword evidence="1" id="KW-0234">DNA repair</keyword>
<dbReference type="GO" id="GO:0005634">
    <property type="term" value="C:nucleus"/>
    <property type="evidence" value="ECO:0007669"/>
    <property type="project" value="UniProtKB-SubCell"/>
</dbReference>
<dbReference type="GeneID" id="20649356"/>